<dbReference type="PANTHER" id="PTHR46091">
    <property type="entry name" value="BLR7054 PROTEIN"/>
    <property type="match status" value="1"/>
</dbReference>
<feature type="transmembrane region" description="Helical" evidence="6">
    <location>
        <begin position="38"/>
        <end position="57"/>
    </location>
</feature>
<sequence length="234" mass="25797">MEGQAFFISINNVITVVWSLLSLASALIYLLLKPPLDIVSSSILVAVGIVFSVVCPVKAPSRKTYREFKKFDWEVEVDPGKPKGENEHDVIVVGAGIGGLTCAALLSKWGYKVLVLEQHYQVGGFCSSFARRGFVFNSGVEDVSGLREHGPVTHLLSELGLRGEELFVKNTRRIVYKGKAIDVPNNLDQLIELLAKIFPGEENNIAAFFNEANKAYEECYREVPLYGAPCQQSS</sequence>
<evidence type="ECO:0000256" key="5">
    <source>
        <dbReference type="ARBA" id="ARBA00023027"/>
    </source>
</evidence>
<gene>
    <name evidence="7" type="ORF">ENV14_08290</name>
</gene>
<dbReference type="SUPFAM" id="SSF51905">
    <property type="entry name" value="FAD/NAD(P)-binding domain"/>
    <property type="match status" value="1"/>
</dbReference>
<accession>A0A7C4FFK7</accession>
<evidence type="ECO:0000313" key="7">
    <source>
        <dbReference type="EMBL" id="HGI88365.1"/>
    </source>
</evidence>
<keyword evidence="6" id="KW-0812">Transmembrane</keyword>
<protein>
    <submittedName>
        <fullName evidence="7">NAD(P)/FAD-dependent oxidoreductase</fullName>
    </submittedName>
</protein>
<keyword evidence="4" id="KW-0521">NADP</keyword>
<evidence type="ECO:0000256" key="6">
    <source>
        <dbReference type="SAM" id="Phobius"/>
    </source>
</evidence>
<dbReference type="PANTHER" id="PTHR46091:SF3">
    <property type="entry name" value="AMINE OXIDASE DOMAIN-CONTAINING PROTEIN"/>
    <property type="match status" value="1"/>
</dbReference>
<keyword evidence="6" id="KW-1133">Transmembrane helix</keyword>
<keyword evidence="6" id="KW-0472">Membrane</keyword>
<keyword evidence="5" id="KW-0520">NAD</keyword>
<evidence type="ECO:0000256" key="4">
    <source>
        <dbReference type="ARBA" id="ARBA00022857"/>
    </source>
</evidence>
<evidence type="ECO:0000256" key="1">
    <source>
        <dbReference type="ARBA" id="ARBA00022630"/>
    </source>
</evidence>
<reference evidence="7" key="1">
    <citation type="journal article" date="2020" name="mSystems">
        <title>Genome- and Community-Level Interaction Insights into Carbon Utilization and Element Cycling Functions of Hydrothermarchaeota in Hydrothermal Sediment.</title>
        <authorList>
            <person name="Zhou Z."/>
            <person name="Liu Y."/>
            <person name="Xu W."/>
            <person name="Pan J."/>
            <person name="Luo Z.H."/>
            <person name="Li M."/>
        </authorList>
    </citation>
    <scope>NUCLEOTIDE SEQUENCE [LARGE SCALE GENOMIC DNA]</scope>
    <source>
        <strain evidence="7">SpSt-732</strain>
    </source>
</reference>
<keyword evidence="1" id="KW-0285">Flavoprotein</keyword>
<dbReference type="EMBL" id="DTFF01000067">
    <property type="protein sequence ID" value="HGI88365.1"/>
    <property type="molecule type" value="Genomic_DNA"/>
</dbReference>
<dbReference type="AlphaFoldDB" id="A0A7C4FFK7"/>
<dbReference type="Pfam" id="PF13450">
    <property type="entry name" value="NAD_binding_8"/>
    <property type="match status" value="1"/>
</dbReference>
<comment type="caution">
    <text evidence="7">The sequence shown here is derived from an EMBL/GenBank/DDBJ whole genome shotgun (WGS) entry which is preliminary data.</text>
</comment>
<dbReference type="InterPro" id="IPR036188">
    <property type="entry name" value="FAD/NAD-bd_sf"/>
</dbReference>
<proteinExistence type="predicted"/>
<evidence type="ECO:0000256" key="2">
    <source>
        <dbReference type="ARBA" id="ARBA00022729"/>
    </source>
</evidence>
<name>A0A7C4FFK7_9CREN</name>
<dbReference type="Gene3D" id="3.50.50.60">
    <property type="entry name" value="FAD/NAD(P)-binding domain"/>
    <property type="match status" value="1"/>
</dbReference>
<organism evidence="7">
    <name type="scientific">Ignisphaera aggregans</name>
    <dbReference type="NCBI Taxonomy" id="334771"/>
    <lineage>
        <taxon>Archaea</taxon>
        <taxon>Thermoproteota</taxon>
        <taxon>Thermoprotei</taxon>
        <taxon>Desulfurococcales</taxon>
        <taxon>Desulfurococcaceae</taxon>
        <taxon>Ignisphaera</taxon>
    </lineage>
</organism>
<dbReference type="InterPro" id="IPR052206">
    <property type="entry name" value="Retinol_saturase"/>
</dbReference>
<feature type="transmembrane region" description="Helical" evidence="6">
    <location>
        <begin position="12"/>
        <end position="32"/>
    </location>
</feature>
<keyword evidence="2" id="KW-0732">Signal</keyword>
<evidence type="ECO:0000256" key="3">
    <source>
        <dbReference type="ARBA" id="ARBA00022827"/>
    </source>
</evidence>
<keyword evidence="3" id="KW-0274">FAD</keyword>